<protein>
    <recommendedName>
        <fullName evidence="2">Pyridoxal phosphate homeostasis protein</fullName>
        <shortName evidence="2">PLP homeostasis protein</shortName>
    </recommendedName>
</protein>
<dbReference type="InterPro" id="IPR001608">
    <property type="entry name" value="Ala_racemase_N"/>
</dbReference>
<comment type="subunit">
    <text evidence="2">Monomer.</text>
</comment>
<comment type="cofactor">
    <cofactor evidence="3">
        <name>pyridoxal 5'-phosphate</name>
        <dbReference type="ChEBI" id="CHEBI:597326"/>
    </cofactor>
</comment>
<comment type="similarity">
    <text evidence="2 4">Belongs to the pyridoxal phosphate-binding protein YggS/PROSC family.</text>
</comment>
<dbReference type="PANTHER" id="PTHR10146">
    <property type="entry name" value="PROLINE SYNTHETASE CO-TRANSCRIBED BACTERIAL HOMOLOG PROTEIN"/>
    <property type="match status" value="1"/>
</dbReference>
<evidence type="ECO:0000259" key="5">
    <source>
        <dbReference type="Pfam" id="PF01168"/>
    </source>
</evidence>
<dbReference type="SUPFAM" id="SSF51419">
    <property type="entry name" value="PLP-binding barrel"/>
    <property type="match status" value="1"/>
</dbReference>
<dbReference type="RefSeq" id="WP_158341040.1">
    <property type="nucleotide sequence ID" value="NZ_CP029161.1"/>
</dbReference>
<evidence type="ECO:0000256" key="3">
    <source>
        <dbReference type="PIRSR" id="PIRSR004848-1"/>
    </source>
</evidence>
<organism evidence="6 7">
    <name type="scientific">Buchnera aphidicola</name>
    <name type="common">Melanaphis sacchari</name>
    <dbReference type="NCBI Taxonomy" id="2173854"/>
    <lineage>
        <taxon>Bacteria</taxon>
        <taxon>Pseudomonadati</taxon>
        <taxon>Pseudomonadota</taxon>
        <taxon>Gammaproteobacteria</taxon>
        <taxon>Enterobacterales</taxon>
        <taxon>Erwiniaceae</taxon>
        <taxon>Buchnera</taxon>
    </lineage>
</organism>
<feature type="modified residue" description="N6-(pyridoxal phosphate)lysine" evidence="2 3">
    <location>
        <position position="36"/>
    </location>
</feature>
<dbReference type="PIRSF" id="PIRSF004848">
    <property type="entry name" value="YBL036c_PLPDEIII"/>
    <property type="match status" value="1"/>
</dbReference>
<dbReference type="EMBL" id="CP029161">
    <property type="protein sequence ID" value="AWH90271.1"/>
    <property type="molecule type" value="Genomic_DNA"/>
</dbReference>
<name>A0A2U8DFG5_9GAMM</name>
<reference evidence="6 7" key="1">
    <citation type="submission" date="2018-04" db="EMBL/GenBank/DDBJ databases">
        <title>Genome sequence of Buchnera aphidicola from Melaphis sacchari.</title>
        <authorList>
            <person name="Geib S.M."/>
            <person name="Palmer N.A."/>
            <person name="Sattler S.E."/>
            <person name="Sarath G."/>
        </authorList>
    </citation>
    <scope>NUCLEOTIDE SEQUENCE [LARGE SCALE GENOMIC DNA]</scope>
    <source>
        <strain evidence="6 7">LSU</strain>
    </source>
</reference>
<keyword evidence="1 2" id="KW-0663">Pyridoxal phosphate</keyword>
<gene>
    <name evidence="6" type="ORF">DD681_00290</name>
</gene>
<evidence type="ECO:0000256" key="4">
    <source>
        <dbReference type="RuleBase" id="RU004514"/>
    </source>
</evidence>
<feature type="domain" description="Alanine racemase N-terminal" evidence="5">
    <location>
        <begin position="6"/>
        <end position="223"/>
    </location>
</feature>
<dbReference type="AlphaFoldDB" id="A0A2U8DFG5"/>
<dbReference type="PANTHER" id="PTHR10146:SF14">
    <property type="entry name" value="PYRIDOXAL PHOSPHATE HOMEOSTASIS PROTEIN"/>
    <property type="match status" value="1"/>
</dbReference>
<evidence type="ECO:0000256" key="2">
    <source>
        <dbReference type="HAMAP-Rule" id="MF_02087"/>
    </source>
</evidence>
<evidence type="ECO:0000256" key="1">
    <source>
        <dbReference type="ARBA" id="ARBA00022898"/>
    </source>
</evidence>
<accession>A0A2U8DFG5</accession>
<dbReference type="InterPro" id="IPR011078">
    <property type="entry name" value="PyrdxlP_homeostasis"/>
</dbReference>
<dbReference type="Gene3D" id="3.20.20.10">
    <property type="entry name" value="Alanine racemase"/>
    <property type="match status" value="1"/>
</dbReference>
<dbReference type="Pfam" id="PF01168">
    <property type="entry name" value="Ala_racemase_N"/>
    <property type="match status" value="1"/>
</dbReference>
<dbReference type="OrthoDB" id="9804072at2"/>
<comment type="function">
    <text evidence="2">Pyridoxal 5'-phosphate (PLP)-binding protein, which is involved in PLP homeostasis.</text>
</comment>
<dbReference type="InterPro" id="IPR029066">
    <property type="entry name" value="PLP-binding_barrel"/>
</dbReference>
<dbReference type="Proteomes" id="UP000244884">
    <property type="component" value="Chromosome"/>
</dbReference>
<dbReference type="NCBIfam" id="TIGR00044">
    <property type="entry name" value="YggS family pyridoxal phosphate-dependent enzyme"/>
    <property type="match status" value="1"/>
</dbReference>
<dbReference type="HAMAP" id="MF_02087">
    <property type="entry name" value="PLP_homeostasis"/>
    <property type="match status" value="1"/>
</dbReference>
<proteinExistence type="inferred from homology"/>
<dbReference type="PROSITE" id="PS01211">
    <property type="entry name" value="UPF0001"/>
    <property type="match status" value="1"/>
</dbReference>
<evidence type="ECO:0000313" key="7">
    <source>
        <dbReference type="Proteomes" id="UP000244884"/>
    </source>
</evidence>
<sequence length="231" mass="26910">MNNININIKNIKKKIKEMSRKKNISLTNLRIVAVTKNQTTKKIKLAISSGLYEFGENYLQEGIIKIKKLKKYKNIVWHFIGKVQSKKSKIIAKYFDWCQTIDREKIAILLNKYRIKKNFPMNVLIQINISKNLNKNGICVKNYKKLAKVVSIMPNLNFRGIMIMPPVENQIINNNYYKQAKIIFNELKKKYKSVDTLSLGTSFDKDVALLHGSNMIRIGHCIFNQNNMKVL</sequence>
<evidence type="ECO:0000313" key="6">
    <source>
        <dbReference type="EMBL" id="AWH90271.1"/>
    </source>
</evidence>
<dbReference type="GO" id="GO:0030170">
    <property type="term" value="F:pyridoxal phosphate binding"/>
    <property type="evidence" value="ECO:0007669"/>
    <property type="project" value="UniProtKB-UniRule"/>
</dbReference>